<keyword evidence="5" id="KW-0067">ATP-binding</keyword>
<dbReference type="Gene3D" id="1.10.510.10">
    <property type="entry name" value="Transferase(Phosphotransferase) domain 1"/>
    <property type="match status" value="1"/>
</dbReference>
<keyword evidence="3" id="KW-0547">Nucleotide-binding</keyword>
<dbReference type="Gene3D" id="3.30.200.20">
    <property type="entry name" value="Phosphorylase Kinase, domain 1"/>
    <property type="match status" value="1"/>
</dbReference>
<evidence type="ECO:0000256" key="1">
    <source>
        <dbReference type="ARBA" id="ARBA00022527"/>
    </source>
</evidence>
<feature type="domain" description="Protein kinase" evidence="6">
    <location>
        <begin position="11"/>
        <end position="271"/>
    </location>
</feature>
<reference evidence="8" key="1">
    <citation type="submission" date="2017-02" db="EMBL/GenBank/DDBJ databases">
        <title>Comparative genomics and description of representatives of a novel lineage of planctomycetes thriving in anoxic sediments.</title>
        <authorList>
            <person name="Spring S."/>
            <person name="Bunk B."/>
            <person name="Sproer C."/>
        </authorList>
    </citation>
    <scope>NUCLEOTIDE SEQUENCE [LARGE SCALE GENOMIC DNA]</scope>
    <source>
        <strain evidence="8">ST-NAGAB-D1</strain>
    </source>
</reference>
<dbReference type="SUPFAM" id="SSF56112">
    <property type="entry name" value="Protein kinase-like (PK-like)"/>
    <property type="match status" value="1"/>
</dbReference>
<dbReference type="STRING" id="1936003.STSP2_01121"/>
<dbReference type="PIRSF" id="PIRSF000654">
    <property type="entry name" value="Integrin-linked_kinase"/>
    <property type="match status" value="1"/>
</dbReference>
<dbReference type="RefSeq" id="WP_146660584.1">
    <property type="nucleotide sequence ID" value="NZ_CP019791.1"/>
</dbReference>
<dbReference type="PROSITE" id="PS00108">
    <property type="entry name" value="PROTEIN_KINASE_ST"/>
    <property type="match status" value="1"/>
</dbReference>
<dbReference type="Pfam" id="PF00069">
    <property type="entry name" value="Pkinase"/>
    <property type="match status" value="1"/>
</dbReference>
<dbReference type="KEGG" id="alus:STSP2_01121"/>
<dbReference type="InterPro" id="IPR008271">
    <property type="entry name" value="Ser/Thr_kinase_AS"/>
</dbReference>
<evidence type="ECO:0000259" key="6">
    <source>
        <dbReference type="PROSITE" id="PS50011"/>
    </source>
</evidence>
<evidence type="ECO:0000256" key="5">
    <source>
        <dbReference type="ARBA" id="ARBA00022840"/>
    </source>
</evidence>
<gene>
    <name evidence="7" type="primary">prkC_1</name>
    <name evidence="7" type="ORF">STSP2_01121</name>
</gene>
<dbReference type="CDD" id="cd14014">
    <property type="entry name" value="STKc_PknB_like"/>
    <property type="match status" value="1"/>
</dbReference>
<dbReference type="OrthoDB" id="9788659at2"/>
<keyword evidence="2 7" id="KW-0808">Transferase</keyword>
<name>A0A1U9NJI6_9BACT</name>
<dbReference type="EMBL" id="CP019791">
    <property type="protein sequence ID" value="AQT67967.1"/>
    <property type="molecule type" value="Genomic_DNA"/>
</dbReference>
<dbReference type="AlphaFoldDB" id="A0A1U9NJI6"/>
<protein>
    <submittedName>
        <fullName evidence="7">Serine/threonine-protein kinase PrkC</fullName>
        <ecNumber evidence="7">2.7.11.1</ecNumber>
    </submittedName>
</protein>
<dbReference type="GO" id="GO:0004674">
    <property type="term" value="F:protein serine/threonine kinase activity"/>
    <property type="evidence" value="ECO:0007669"/>
    <property type="project" value="UniProtKB-KW"/>
</dbReference>
<evidence type="ECO:0000256" key="4">
    <source>
        <dbReference type="ARBA" id="ARBA00022777"/>
    </source>
</evidence>
<dbReference type="PANTHER" id="PTHR24345">
    <property type="entry name" value="SERINE/THREONINE-PROTEIN KINASE PLK"/>
    <property type="match status" value="1"/>
</dbReference>
<evidence type="ECO:0000313" key="7">
    <source>
        <dbReference type="EMBL" id="AQT67967.1"/>
    </source>
</evidence>
<dbReference type="Proteomes" id="UP000189674">
    <property type="component" value="Chromosome"/>
</dbReference>
<keyword evidence="1" id="KW-0723">Serine/threonine-protein kinase</keyword>
<evidence type="ECO:0000256" key="3">
    <source>
        <dbReference type="ARBA" id="ARBA00022741"/>
    </source>
</evidence>
<dbReference type="InterPro" id="IPR011009">
    <property type="entry name" value="Kinase-like_dom_sf"/>
</dbReference>
<proteinExistence type="predicted"/>
<evidence type="ECO:0000313" key="8">
    <source>
        <dbReference type="Proteomes" id="UP000189674"/>
    </source>
</evidence>
<organism evidence="7 8">
    <name type="scientific">Anaerohalosphaera lusitana</name>
    <dbReference type="NCBI Taxonomy" id="1936003"/>
    <lineage>
        <taxon>Bacteria</taxon>
        <taxon>Pseudomonadati</taxon>
        <taxon>Planctomycetota</taxon>
        <taxon>Phycisphaerae</taxon>
        <taxon>Sedimentisphaerales</taxon>
        <taxon>Anaerohalosphaeraceae</taxon>
        <taxon>Anaerohalosphaera</taxon>
    </lineage>
</organism>
<dbReference type="SMART" id="SM00220">
    <property type="entry name" value="S_TKc"/>
    <property type="match status" value="1"/>
</dbReference>
<keyword evidence="8" id="KW-1185">Reference proteome</keyword>
<dbReference type="InterPro" id="IPR000719">
    <property type="entry name" value="Prot_kinase_dom"/>
</dbReference>
<dbReference type="PANTHER" id="PTHR24345:SF0">
    <property type="entry name" value="CELL CYCLE SERINE_THREONINE-PROTEIN KINASE CDC5_MSD2"/>
    <property type="match status" value="1"/>
</dbReference>
<sequence>MPSSSVEIDGFTIIRKLGTGARSVIYLAKDDMTGNTIALKRAFLEKPEDTRIFEQIEKEYKVARQLDHPHIRKCYKLIKRRKLLRVNEVLLSMEMFEGKPLEDSPGLSLGDVILIFRMVATALNYMHQRGFVHCDIKPNNILIDGKGGLKVIDLGQSCKLGEIKQRIQGTPDYIAPEQVKRQHLSHRTDIFNLGATMYWALTGKNVPTLIPKNMDFATQVLQRREEFRAPHEIYRKIPRSLSQLVLDCVEEKPADRPESMSSIVSRLDKLIRDIFGNKLQKNGTASN</sequence>
<keyword evidence="4 7" id="KW-0418">Kinase</keyword>
<dbReference type="PROSITE" id="PS50011">
    <property type="entry name" value="PROTEIN_KINASE_DOM"/>
    <property type="match status" value="1"/>
</dbReference>
<dbReference type="EC" id="2.7.11.1" evidence="7"/>
<evidence type="ECO:0000256" key="2">
    <source>
        <dbReference type="ARBA" id="ARBA00022679"/>
    </source>
</evidence>
<accession>A0A1U9NJI6</accession>
<dbReference type="GO" id="GO:0005524">
    <property type="term" value="F:ATP binding"/>
    <property type="evidence" value="ECO:0007669"/>
    <property type="project" value="UniProtKB-KW"/>
</dbReference>